<dbReference type="KEGG" id="mdr:MDOR_04250"/>
<dbReference type="AlphaFoldDB" id="A0A1X1T103"/>
<dbReference type="EMBL" id="AP022605">
    <property type="protein sequence ID" value="BBZ06256.1"/>
    <property type="molecule type" value="Genomic_DNA"/>
</dbReference>
<reference evidence="1" key="3">
    <citation type="submission" date="2020-02" db="EMBL/GenBank/DDBJ databases">
        <authorList>
            <person name="Matsumoto Y."/>
            <person name="Motooka D."/>
            <person name="Nakamura S."/>
        </authorList>
    </citation>
    <scope>NUCLEOTIDE SEQUENCE</scope>
    <source>
        <strain evidence="1">JCM 12405</strain>
    </source>
</reference>
<evidence type="ECO:0000313" key="3">
    <source>
        <dbReference type="Proteomes" id="UP000193564"/>
    </source>
</evidence>
<dbReference type="Proteomes" id="UP000193564">
    <property type="component" value="Unassembled WGS sequence"/>
</dbReference>
<sequence>MALEPILLKSQLPMAMNMREESRRHGTDDGIDRPVFAFLGSAELDSSWNCSEVVICCAAKSPIASKRVLRL</sequence>
<organism evidence="2 3">
    <name type="scientific">Mycolicibacterium doricum</name>
    <dbReference type="NCBI Taxonomy" id="126673"/>
    <lineage>
        <taxon>Bacteria</taxon>
        <taxon>Bacillati</taxon>
        <taxon>Actinomycetota</taxon>
        <taxon>Actinomycetes</taxon>
        <taxon>Mycobacteriales</taxon>
        <taxon>Mycobacteriaceae</taxon>
        <taxon>Mycolicibacterium</taxon>
    </lineage>
</organism>
<protein>
    <submittedName>
        <fullName evidence="2">Uncharacterized protein</fullName>
    </submittedName>
</protein>
<dbReference type="OrthoDB" id="3570892at2"/>
<proteinExistence type="predicted"/>
<reference evidence="1 4" key="2">
    <citation type="journal article" date="2019" name="Emerg. Microbes Infect.">
        <title>Comprehensive subspecies identification of 175 nontuberculous mycobacteria species based on 7547 genomic profiles.</title>
        <authorList>
            <person name="Matsumoto Y."/>
            <person name="Kinjo T."/>
            <person name="Motooka D."/>
            <person name="Nabeya D."/>
            <person name="Jung N."/>
            <person name="Uechi K."/>
            <person name="Horii T."/>
            <person name="Iida T."/>
            <person name="Fujita J."/>
            <person name="Nakamura S."/>
        </authorList>
    </citation>
    <scope>NUCLEOTIDE SEQUENCE [LARGE SCALE GENOMIC DNA]</scope>
    <source>
        <strain evidence="1 4">JCM 12405</strain>
    </source>
</reference>
<dbReference type="Proteomes" id="UP000467201">
    <property type="component" value="Chromosome"/>
</dbReference>
<gene>
    <name evidence="2" type="ORF">AWC01_14940</name>
    <name evidence="1" type="ORF">MDOR_04250</name>
</gene>
<dbReference type="EMBL" id="LQOS01000043">
    <property type="protein sequence ID" value="ORV37940.1"/>
    <property type="molecule type" value="Genomic_DNA"/>
</dbReference>
<evidence type="ECO:0000313" key="2">
    <source>
        <dbReference type="EMBL" id="ORV37940.1"/>
    </source>
</evidence>
<dbReference type="RefSeq" id="WP_085192136.1">
    <property type="nucleotide sequence ID" value="NZ_AP022605.1"/>
</dbReference>
<name>A0A1X1T103_9MYCO</name>
<keyword evidence="3" id="KW-1185">Reference proteome</keyword>
<reference evidence="2 3" key="1">
    <citation type="submission" date="2016-01" db="EMBL/GenBank/DDBJ databases">
        <title>The new phylogeny of the genus Mycobacterium.</title>
        <authorList>
            <person name="Tarcisio F."/>
            <person name="Conor M."/>
            <person name="Antonella G."/>
            <person name="Elisabetta G."/>
            <person name="Giulia F.S."/>
            <person name="Sara T."/>
            <person name="Anna F."/>
            <person name="Clotilde B."/>
            <person name="Roberto B."/>
            <person name="Veronica D.S."/>
            <person name="Fabio R."/>
            <person name="Monica P."/>
            <person name="Olivier J."/>
            <person name="Enrico T."/>
            <person name="Nicola S."/>
        </authorList>
    </citation>
    <scope>NUCLEOTIDE SEQUENCE [LARGE SCALE GENOMIC DNA]</scope>
    <source>
        <strain evidence="2 3">DSM 44339</strain>
    </source>
</reference>
<evidence type="ECO:0000313" key="1">
    <source>
        <dbReference type="EMBL" id="BBZ06256.1"/>
    </source>
</evidence>
<accession>A0A1X1T103</accession>
<evidence type="ECO:0000313" key="4">
    <source>
        <dbReference type="Proteomes" id="UP000467201"/>
    </source>
</evidence>